<protein>
    <submittedName>
        <fullName evidence="2">Cell envelope integrity inner membrane protein TolA</fullName>
    </submittedName>
    <submittedName>
        <fullName evidence="3">Cell envelope integrity protein TolA</fullName>
    </submittedName>
</protein>
<dbReference type="Gene3D" id="3.30.1150.10">
    <property type="match status" value="1"/>
</dbReference>
<sequence length="363" mass="40431">MKNNNYTTSVIISLFLHALLLIALIWGADFAITESKPAGNAIQAVVVDPALVHQQAQRIRDQRQAAQKAEQDRLKRLEQQADALEKQRKAEAERVRKLKEDKLAAEKATREAEAERKAKQEAAEKAEQLRQQKLAEQRKVEAAAKKADAERKVKEAAAAKAEAERKAKQEAAEKAEQLRQQKVAEQRKAEEAAKKAEADRKAKEAAKKKAEEAAKLAEQKRIEAEKQRKESERKAAEAKAKQQQQQEAALDNIFDGLEAETQQRGGAKGQFIADETQRYGAIYKQMIQQNLLTDQSFIGKQCVLSMRLSANGLLLNVDQVSGDNTLCRAAKAAVVKISQFPMPEDPAVIEKLRNIKLTVSPQS</sequence>
<dbReference type="SUPFAM" id="SSF74653">
    <property type="entry name" value="TolA/TonB C-terminal domain"/>
    <property type="match status" value="1"/>
</dbReference>
<dbReference type="EMBL" id="CP061854">
    <property type="protein sequence ID" value="QOD55676.1"/>
    <property type="molecule type" value="Genomic_DNA"/>
</dbReference>
<organism evidence="2 4">
    <name type="scientific">Photobacterium damsela subsp. piscicida</name>
    <name type="common">Pasteurella piscicida</name>
    <dbReference type="NCBI Taxonomy" id="38294"/>
    <lineage>
        <taxon>Bacteria</taxon>
        <taxon>Pseudomonadati</taxon>
        <taxon>Pseudomonadota</taxon>
        <taxon>Gammaproteobacteria</taxon>
        <taxon>Vibrionales</taxon>
        <taxon>Vibrionaceae</taxon>
        <taxon>Photobacterium</taxon>
    </lineage>
</organism>
<dbReference type="AlphaFoldDB" id="A0A1V1VA86"/>
<feature type="compositionally biased region" description="Basic and acidic residues" evidence="1">
    <location>
        <begin position="158"/>
        <end position="240"/>
    </location>
</feature>
<evidence type="ECO:0000313" key="3">
    <source>
        <dbReference type="EMBL" id="QOD55676.1"/>
    </source>
</evidence>
<dbReference type="Proteomes" id="UP000218676">
    <property type="component" value="Chromosome 1"/>
</dbReference>
<proteinExistence type="predicted"/>
<evidence type="ECO:0000256" key="1">
    <source>
        <dbReference type="SAM" id="MobiDB-lite"/>
    </source>
</evidence>
<evidence type="ECO:0000313" key="4">
    <source>
        <dbReference type="Proteomes" id="UP000218676"/>
    </source>
</evidence>
<evidence type="ECO:0000313" key="2">
    <source>
        <dbReference type="EMBL" id="BAX52541.1"/>
    </source>
</evidence>
<reference evidence="3 5" key="3">
    <citation type="submission" date="2020-09" db="EMBL/GenBank/DDBJ databases">
        <title>Complete, closed and curated genome sequences of Photobacterium damselae subsp. piscicida isolates from Australia indicate localised evolution and additional plasmid-borne pathogenicity mechanisms.</title>
        <authorList>
            <person name="Baseggio L."/>
            <person name="Silayeva O."/>
            <person name="Buller N."/>
            <person name="Landos M."/>
            <person name="Engelstaedter J."/>
            <person name="Barnes A.C."/>
        </authorList>
    </citation>
    <scope>NUCLEOTIDE SEQUENCE [LARGE SCALE GENOMIC DNA]</scope>
    <source>
        <strain evidence="3 5">AS-16-0540-1</strain>
    </source>
</reference>
<dbReference type="GO" id="GO:0019534">
    <property type="term" value="F:toxin transmembrane transporter activity"/>
    <property type="evidence" value="ECO:0007669"/>
    <property type="project" value="InterPro"/>
</dbReference>
<dbReference type="RefSeq" id="WP_086957808.1">
    <property type="nucleotide sequence ID" value="NZ_AP018045.1"/>
</dbReference>
<dbReference type="Proteomes" id="UP000516656">
    <property type="component" value="Chromosome 1"/>
</dbReference>
<name>A0A1V1VA86_PHODP</name>
<accession>A0A1V1VA86</accession>
<dbReference type="InterPro" id="IPR014161">
    <property type="entry name" value="Tol-Pal_TolA"/>
</dbReference>
<dbReference type="EMBL" id="AP018045">
    <property type="protein sequence ID" value="BAX52541.1"/>
    <property type="molecule type" value="Genomic_DNA"/>
</dbReference>
<reference evidence="2" key="1">
    <citation type="journal article" date="2017" name="Genome Announc.">
        <title>Whole-Genome Sequence of Photobacterium damselae subsp. piscicida Strain 91-197, Isolated from Hybrid Striped Bass (Morone sp.) in the United States.</title>
        <authorList>
            <person name="Teru Y."/>
            <person name="Hikima J."/>
            <person name="Kono T."/>
            <person name="Sakai M."/>
            <person name="Takano T."/>
            <person name="Hawke J.P."/>
            <person name="Takeyama H."/>
            <person name="Aoki T."/>
        </authorList>
    </citation>
    <scope>NUCLEOTIDE SEQUENCE</scope>
    <source>
        <strain evidence="2">91-197</strain>
    </source>
</reference>
<dbReference type="GO" id="GO:0016020">
    <property type="term" value="C:membrane"/>
    <property type="evidence" value="ECO:0007669"/>
    <property type="project" value="InterPro"/>
</dbReference>
<dbReference type="GO" id="GO:0043213">
    <property type="term" value="P:bacteriocin transport"/>
    <property type="evidence" value="ECO:0007669"/>
    <property type="project" value="InterPro"/>
</dbReference>
<reference evidence="4" key="2">
    <citation type="submission" date="2017-05" db="EMBL/GenBank/DDBJ databases">
        <title>Whole genome sequence of fish pathogenic bacteria, Photobacterium damselae subsp. piscicida, strain 91-197, isolated from hybrid striped bass (Morone sp.) in USA.</title>
        <authorList>
            <person name="Teru Y."/>
            <person name="Hikima J."/>
            <person name="Kono T."/>
            <person name="Sakai M."/>
            <person name="Takano T."/>
            <person name="Hawke J.P."/>
            <person name="Takeyama H."/>
            <person name="Aoki T."/>
        </authorList>
    </citation>
    <scope>NUCLEOTIDE SEQUENCE [LARGE SCALE GENOMIC DNA]</scope>
    <source>
        <strain evidence="4">91-197</strain>
    </source>
</reference>
<evidence type="ECO:0000313" key="5">
    <source>
        <dbReference type="Proteomes" id="UP000516656"/>
    </source>
</evidence>
<gene>
    <name evidence="3" type="primary">tolA</name>
    <name evidence="3" type="ORF">IC627_10075</name>
    <name evidence="2" type="ORF">PDPUS_1_01167</name>
</gene>
<dbReference type="NCBIfam" id="TIGR02794">
    <property type="entry name" value="tolA_full"/>
    <property type="match status" value="1"/>
</dbReference>
<feature type="region of interest" description="Disordered" evidence="1">
    <location>
        <begin position="102"/>
        <end position="130"/>
    </location>
</feature>
<feature type="region of interest" description="Disordered" evidence="1">
    <location>
        <begin position="158"/>
        <end position="247"/>
    </location>
</feature>
<dbReference type="Pfam" id="PF06519">
    <property type="entry name" value="TolA"/>
    <property type="match status" value="1"/>
</dbReference>